<proteinExistence type="inferred from homology"/>
<dbReference type="PRINTS" id="PR00081">
    <property type="entry name" value="GDHRDH"/>
</dbReference>
<organism evidence="3 4">
    <name type="scientific">Heyndrickxia ginsengihumi</name>
    <dbReference type="NCBI Taxonomy" id="363870"/>
    <lineage>
        <taxon>Bacteria</taxon>
        <taxon>Bacillati</taxon>
        <taxon>Bacillota</taxon>
        <taxon>Bacilli</taxon>
        <taxon>Bacillales</taxon>
        <taxon>Bacillaceae</taxon>
        <taxon>Heyndrickxia</taxon>
    </lineage>
</organism>
<dbReference type="Pfam" id="PF13561">
    <property type="entry name" value="adh_short_C2"/>
    <property type="match status" value="1"/>
</dbReference>
<dbReference type="PROSITE" id="PS00061">
    <property type="entry name" value="ADH_SHORT"/>
    <property type="match status" value="1"/>
</dbReference>
<dbReference type="FunFam" id="3.40.50.720:FF:000084">
    <property type="entry name" value="Short-chain dehydrogenase reductase"/>
    <property type="match status" value="1"/>
</dbReference>
<evidence type="ECO:0000256" key="1">
    <source>
        <dbReference type="ARBA" id="ARBA00006484"/>
    </source>
</evidence>
<name>A0A0A6VG83_9BACI</name>
<dbReference type="InterPro" id="IPR002347">
    <property type="entry name" value="SDR_fam"/>
</dbReference>
<comment type="similarity">
    <text evidence="1">Belongs to the short-chain dehydrogenases/reductases (SDR) family.</text>
</comment>
<accession>A0A0A6VG83</accession>
<dbReference type="Gene3D" id="3.40.50.720">
    <property type="entry name" value="NAD(P)-binding Rossmann-like Domain"/>
    <property type="match status" value="1"/>
</dbReference>
<dbReference type="NCBIfam" id="NF005214">
    <property type="entry name" value="PRK06701.1"/>
    <property type="match status" value="1"/>
</dbReference>
<evidence type="ECO:0000313" key="3">
    <source>
        <dbReference type="EMBL" id="KHD85634.1"/>
    </source>
</evidence>
<dbReference type="PANTHER" id="PTHR48107">
    <property type="entry name" value="NADPH-DEPENDENT ALDEHYDE REDUCTASE-LIKE PROTEIN, CHLOROPLASTIC-RELATED"/>
    <property type="match status" value="1"/>
</dbReference>
<dbReference type="GO" id="GO:0008206">
    <property type="term" value="P:bile acid metabolic process"/>
    <property type="evidence" value="ECO:0007669"/>
    <property type="project" value="UniProtKB-ARBA"/>
</dbReference>
<dbReference type="Proteomes" id="UP000030588">
    <property type="component" value="Unassembled WGS sequence"/>
</dbReference>
<dbReference type="AlphaFoldDB" id="A0A0A6VG83"/>
<evidence type="ECO:0000256" key="2">
    <source>
        <dbReference type="ARBA" id="ARBA00023002"/>
    </source>
</evidence>
<gene>
    <name evidence="3" type="ORF">NG54_08030</name>
</gene>
<keyword evidence="2" id="KW-0560">Oxidoreductase</keyword>
<dbReference type="PRINTS" id="PR00080">
    <property type="entry name" value="SDRFAMILY"/>
</dbReference>
<evidence type="ECO:0000313" key="4">
    <source>
        <dbReference type="Proteomes" id="UP000030588"/>
    </source>
</evidence>
<dbReference type="InterPro" id="IPR020904">
    <property type="entry name" value="Sc_DH/Rdtase_CS"/>
</dbReference>
<reference evidence="3 4" key="1">
    <citation type="submission" date="2014-10" db="EMBL/GenBank/DDBJ databases">
        <title>Draft genome of phytase producing Bacillus ginsengihumi strain M2.11.</title>
        <authorList>
            <person name="Toymentseva A."/>
            <person name="Boulygina E.A."/>
            <person name="Kazakov S.V."/>
            <person name="Kayumov I."/>
            <person name="Suleimanova A.D."/>
            <person name="Mardanova A.M."/>
            <person name="Maria S.N."/>
            <person name="Sergey M.Y."/>
            <person name="Sharipova M.R."/>
        </authorList>
    </citation>
    <scope>NUCLEOTIDE SEQUENCE [LARGE SCALE GENOMIC DNA]</scope>
    <source>
        <strain evidence="3 4">M2.11</strain>
    </source>
</reference>
<comment type="caution">
    <text evidence="3">The sequence shown here is derived from an EMBL/GenBank/DDBJ whole genome shotgun (WGS) entry which is preliminary data.</text>
</comment>
<dbReference type="PANTHER" id="PTHR48107:SF16">
    <property type="entry name" value="NADPH-DEPENDENT ALDEHYDE REDUCTASE 1, CHLOROPLASTIC"/>
    <property type="match status" value="1"/>
</dbReference>
<dbReference type="CDD" id="cd05355">
    <property type="entry name" value="SDR_c1"/>
    <property type="match status" value="1"/>
</dbReference>
<protein>
    <submittedName>
        <fullName evidence="3">Dehydrogenase</fullName>
    </submittedName>
</protein>
<dbReference type="STRING" id="363870.NG54_08030"/>
<sequence>MTIFPFSNRLNGKLSLVKEVIFLYWQQQPSNYYPYLPPQPIYNEPQLQRAPKRKTSFPPQHQSKQPGIEKLMHPRPVIEDLSYKGSGKLNNKVAIVSGGDSGIGAATAIAFAKEGADVVIPYYSDYENEDAERTRQRIEDLGQRCLLIVGDLKEPSHCRKVVKETIDTFGKLDILVNNNAMQFVQKSLLDITNEQWDLTFKNNIYSFFYMTKAALPYLKQGSSIINTASIVAFRGNKDLIDYSATKGAIVAFTRSLSANLVSKGIRVNAVAPGPIWTPLIPSSFSAKQVETFGLDAPMKRAGQPYELAPAYVYLASSDSSYVTGQIIHVNGGSIVGS</sequence>
<dbReference type="InterPro" id="IPR036291">
    <property type="entry name" value="NAD(P)-bd_dom_sf"/>
</dbReference>
<dbReference type="EMBL" id="JRUN01000019">
    <property type="protein sequence ID" value="KHD85634.1"/>
    <property type="molecule type" value="Genomic_DNA"/>
</dbReference>
<dbReference type="SUPFAM" id="SSF51735">
    <property type="entry name" value="NAD(P)-binding Rossmann-fold domains"/>
    <property type="match status" value="1"/>
</dbReference>
<dbReference type="GO" id="GO:0016614">
    <property type="term" value="F:oxidoreductase activity, acting on CH-OH group of donors"/>
    <property type="evidence" value="ECO:0007669"/>
    <property type="project" value="UniProtKB-ARBA"/>
</dbReference>